<dbReference type="Proteomes" id="UP001560267">
    <property type="component" value="Unassembled WGS sequence"/>
</dbReference>
<keyword evidence="5 6" id="KW-0012">Acyltransferase</keyword>
<dbReference type="NCBIfam" id="TIGR00120">
    <property type="entry name" value="ArgJ"/>
    <property type="match status" value="1"/>
</dbReference>
<feature type="site" description="Cleavage; by autolysis" evidence="6">
    <location>
        <begin position="183"/>
        <end position="184"/>
    </location>
</feature>
<keyword evidence="6" id="KW-0055">Arginine biosynthesis</keyword>
<comment type="caution">
    <text evidence="6">Lacks conserved residue(s) required for the propagation of feature annotation.</text>
</comment>
<comment type="catalytic activity">
    <reaction evidence="6">
        <text>N(2)-acetyl-L-ornithine + L-glutamate = N-acetyl-L-glutamate + L-ornithine</text>
        <dbReference type="Rhea" id="RHEA:15349"/>
        <dbReference type="ChEBI" id="CHEBI:29985"/>
        <dbReference type="ChEBI" id="CHEBI:44337"/>
        <dbReference type="ChEBI" id="CHEBI:46911"/>
        <dbReference type="ChEBI" id="CHEBI:57805"/>
        <dbReference type="EC" id="2.3.1.35"/>
    </reaction>
</comment>
<feature type="chain" id="PRO_5044907698" description="Arginine biosynthesis bifunctional protein ArgJ beta chain" evidence="6">
    <location>
        <begin position="184"/>
        <end position="393"/>
    </location>
</feature>
<feature type="binding site" evidence="6">
    <location>
        <position position="184"/>
    </location>
    <ligand>
        <name>substrate</name>
    </ligand>
</feature>
<dbReference type="PANTHER" id="PTHR23100:SF0">
    <property type="entry name" value="ARGININE BIOSYNTHESIS BIFUNCTIONAL PROTEIN ARGJ, MITOCHONDRIAL"/>
    <property type="match status" value="1"/>
</dbReference>
<dbReference type="InterPro" id="IPR016117">
    <property type="entry name" value="ArgJ-like_dom_sf"/>
</dbReference>
<dbReference type="InterPro" id="IPR002813">
    <property type="entry name" value="Arg_biosynth_ArgJ"/>
</dbReference>
<dbReference type="EC" id="2.3.1.35" evidence="6"/>
<dbReference type="Pfam" id="PF01960">
    <property type="entry name" value="ArgJ"/>
    <property type="match status" value="1"/>
</dbReference>
<feature type="binding site" evidence="6">
    <location>
        <position position="173"/>
    </location>
    <ligand>
        <name>substrate</name>
    </ligand>
</feature>
<keyword evidence="3 6" id="KW-0808">Transferase</keyword>
<feature type="chain" id="PRO_5044907699" description="Arginine biosynthesis bifunctional protein ArgJ alpha chain" evidence="6">
    <location>
        <begin position="1"/>
        <end position="183"/>
    </location>
</feature>
<comment type="caution">
    <text evidence="7">The sequence shown here is derived from an EMBL/GenBank/DDBJ whole genome shotgun (WGS) entry which is preliminary data.</text>
</comment>
<evidence type="ECO:0000256" key="5">
    <source>
        <dbReference type="ARBA" id="ARBA00023315"/>
    </source>
</evidence>
<dbReference type="Gene3D" id="3.60.70.12">
    <property type="entry name" value="L-amino peptidase D-ALA esterase/amidase"/>
    <property type="match status" value="1"/>
</dbReference>
<dbReference type="NCBIfam" id="NF003802">
    <property type="entry name" value="PRK05388.1"/>
    <property type="match status" value="1"/>
</dbReference>
<keyword evidence="8" id="KW-1185">Reference proteome</keyword>
<feature type="binding site" evidence="6">
    <location>
        <position position="262"/>
    </location>
    <ligand>
        <name>substrate</name>
    </ligand>
</feature>
<evidence type="ECO:0000256" key="3">
    <source>
        <dbReference type="ARBA" id="ARBA00022679"/>
    </source>
</evidence>
<comment type="similarity">
    <text evidence="1 6">Belongs to the ArgJ family.</text>
</comment>
<dbReference type="RefSeq" id="WP_369084166.1">
    <property type="nucleotide sequence ID" value="NZ_JBFSHR010000005.1"/>
</dbReference>
<evidence type="ECO:0000256" key="6">
    <source>
        <dbReference type="HAMAP-Rule" id="MF_01106"/>
    </source>
</evidence>
<evidence type="ECO:0000313" key="8">
    <source>
        <dbReference type="Proteomes" id="UP001560267"/>
    </source>
</evidence>
<comment type="function">
    <text evidence="6">Catalyzes two activities which are involved in the cyclic version of arginine biosynthesis: the synthesis of N-acetylglutamate from glutamate and acetyl-CoA as the acetyl donor, and of ornithine by transacetylation between N(2)-acetylornithine and glutamate.</text>
</comment>
<sequence>MSVTFPAGIRAAGVAAGIKGEGELDLSFVGFADGMVHSGAAVFTQSAAAAAPVQVSRSHLASTNGHLRGVLLSSGNANALTGDAGSIAAQLMARSCADQLGGDEREYLVCSTGLIGIAFPQDRIRPGVERIVEELGTDSRAGERAAHAIRTTDTFAKQAEAAGVGFRVGGMAKGAAMIAPNMATMLCVLTTDATLSPRRAQDALGWVVDQTFNRITIDGCTSTNDTVVLLASEVGAEPGPDFEERLLEVAAKLAYAIVSDAEGGSRVGRVRVVGGLNVAEAERAARGIANSLLVKCSMLGSDPYWGRVLAEVGAALPMIEMSQVSVAYQGIRVCEDGVDAAARLSLAQRRTLDRRMNDREIVIEVDLGRGSATVEVLTADIGHGYLEENRGTS</sequence>
<dbReference type="EMBL" id="JBFSHR010000005">
    <property type="protein sequence ID" value="MEX6428683.1"/>
    <property type="molecule type" value="Genomic_DNA"/>
</dbReference>
<comment type="catalytic activity">
    <reaction evidence="6">
        <text>L-glutamate + acetyl-CoA = N-acetyl-L-glutamate + CoA + H(+)</text>
        <dbReference type="Rhea" id="RHEA:24292"/>
        <dbReference type="ChEBI" id="CHEBI:15378"/>
        <dbReference type="ChEBI" id="CHEBI:29985"/>
        <dbReference type="ChEBI" id="CHEBI:44337"/>
        <dbReference type="ChEBI" id="CHEBI:57287"/>
        <dbReference type="ChEBI" id="CHEBI:57288"/>
        <dbReference type="EC" id="2.3.1.1"/>
    </reaction>
</comment>
<feature type="binding site" evidence="6">
    <location>
        <position position="389"/>
    </location>
    <ligand>
        <name>substrate</name>
    </ligand>
</feature>
<protein>
    <recommendedName>
        <fullName evidence="6">Arginine biosynthesis bifunctional protein ArgJ</fullName>
    </recommendedName>
    <domain>
        <recommendedName>
            <fullName evidence="6">Glutamate N-acetyltransferase</fullName>
            <ecNumber evidence="6">2.3.1.35</ecNumber>
        </recommendedName>
        <alternativeName>
            <fullName evidence="6">Ornithine acetyltransferase</fullName>
            <shortName evidence="6">OATase</shortName>
        </alternativeName>
        <alternativeName>
            <fullName evidence="6">Ornithine transacetylase</fullName>
        </alternativeName>
    </domain>
    <domain>
        <recommendedName>
            <fullName evidence="6">Amino-acid acetyltransferase</fullName>
            <ecNumber evidence="6">2.3.1.1</ecNumber>
        </recommendedName>
        <alternativeName>
            <fullName evidence="6">N-acetylglutamate synthase</fullName>
            <shortName evidence="6">AGSase</shortName>
        </alternativeName>
    </domain>
    <component>
        <recommendedName>
            <fullName evidence="6">Arginine biosynthesis bifunctional protein ArgJ alpha chain</fullName>
        </recommendedName>
    </component>
    <component>
        <recommendedName>
            <fullName evidence="6">Arginine biosynthesis bifunctional protein ArgJ beta chain</fullName>
        </recommendedName>
    </component>
</protein>
<dbReference type="HAMAP" id="MF_01106">
    <property type="entry name" value="ArgJ"/>
    <property type="match status" value="1"/>
</dbReference>
<feature type="site" description="Involved in the stabilization of negative charge on the oxyanion by the formation of the oxyanion hole" evidence="6">
    <location>
        <position position="113"/>
    </location>
</feature>
<dbReference type="Gene3D" id="3.10.20.340">
    <property type="entry name" value="ArgJ beta chain, C-terminal domain"/>
    <property type="match status" value="1"/>
</dbReference>
<dbReference type="EC" id="2.3.1.1" evidence="6"/>
<comment type="pathway">
    <text evidence="6">Amino-acid biosynthesis; L-arginine biosynthesis; L-ornithine and N-acetyl-L-glutamate from L-glutamate and N(2)-acetyl-L-ornithine (cyclic): step 1/1.</text>
</comment>
<feature type="site" description="Involved in the stabilization of negative charge on the oxyanion by the formation of the oxyanion hole" evidence="6">
    <location>
        <position position="112"/>
    </location>
</feature>
<dbReference type="PANTHER" id="PTHR23100">
    <property type="entry name" value="ARGININE BIOSYNTHESIS BIFUNCTIONAL PROTEIN ARGJ"/>
    <property type="match status" value="1"/>
</dbReference>
<evidence type="ECO:0000256" key="4">
    <source>
        <dbReference type="ARBA" id="ARBA00022813"/>
    </source>
</evidence>
<keyword evidence="4 6" id="KW-0068">Autocatalytic cleavage</keyword>
<feature type="binding site" evidence="6">
    <location>
        <position position="151"/>
    </location>
    <ligand>
        <name>substrate</name>
    </ligand>
</feature>
<dbReference type="InterPro" id="IPR042195">
    <property type="entry name" value="ArgJ_beta_C"/>
</dbReference>
<comment type="subcellular location">
    <subcellularLocation>
        <location evidence="6">Cytoplasm</location>
    </subcellularLocation>
</comment>
<feature type="active site" description="Nucleophile" evidence="6">
    <location>
        <position position="184"/>
    </location>
</feature>
<gene>
    <name evidence="6 7" type="primary">argJ</name>
    <name evidence="7" type="ORF">AB6A68_02375</name>
</gene>
<keyword evidence="6" id="KW-0963">Cytoplasm</keyword>
<accession>A0ABV3Y2F1</accession>
<comment type="pathway">
    <text evidence="6">Amino-acid biosynthesis; L-arginine biosynthesis; N(2)-acetyl-L-ornithine from L-glutamate: step 1/4.</text>
</comment>
<evidence type="ECO:0000256" key="2">
    <source>
        <dbReference type="ARBA" id="ARBA00011475"/>
    </source>
</evidence>
<dbReference type="SUPFAM" id="SSF56266">
    <property type="entry name" value="DmpA/ArgJ-like"/>
    <property type="match status" value="1"/>
</dbReference>
<organism evidence="7 8">
    <name type="scientific">Ferrimicrobium acidiphilum</name>
    <dbReference type="NCBI Taxonomy" id="121039"/>
    <lineage>
        <taxon>Bacteria</taxon>
        <taxon>Bacillati</taxon>
        <taxon>Actinomycetota</taxon>
        <taxon>Acidimicrobiia</taxon>
        <taxon>Acidimicrobiales</taxon>
        <taxon>Acidimicrobiaceae</taxon>
        <taxon>Ferrimicrobium</taxon>
    </lineage>
</organism>
<keyword evidence="6" id="KW-0511">Multifunctional enzyme</keyword>
<keyword evidence="6" id="KW-0028">Amino-acid biosynthesis</keyword>
<evidence type="ECO:0000313" key="7">
    <source>
        <dbReference type="EMBL" id="MEX6428683.1"/>
    </source>
</evidence>
<evidence type="ECO:0000256" key="1">
    <source>
        <dbReference type="ARBA" id="ARBA00006774"/>
    </source>
</evidence>
<dbReference type="GO" id="GO:0004358">
    <property type="term" value="F:L-glutamate N-acetyltransferase activity, acting on acetyl-L-ornithine as donor"/>
    <property type="evidence" value="ECO:0007669"/>
    <property type="project" value="UniProtKB-EC"/>
</dbReference>
<comment type="subunit">
    <text evidence="2 6">Heterotetramer of two alpha and two beta chains.</text>
</comment>
<proteinExistence type="inferred from homology"/>
<name>A0ABV3Y2F1_9ACTN</name>
<reference evidence="7 8" key="1">
    <citation type="submission" date="2024-07" db="EMBL/GenBank/DDBJ databases">
        <title>Draft Genome Sequence of Ferrimicrobium acidiphilum Strain YE2023, Isolated from a Pulp of Bioleach Reactor.</title>
        <authorList>
            <person name="Elkina Y.A."/>
            <person name="Bulaeva A.G."/>
            <person name="Beletsky A.V."/>
            <person name="Mardanov A.V."/>
        </authorList>
    </citation>
    <scope>NUCLEOTIDE SEQUENCE [LARGE SCALE GENOMIC DNA]</scope>
    <source>
        <strain evidence="7 8">YE2023</strain>
    </source>
</reference>